<evidence type="ECO:0000313" key="3">
    <source>
        <dbReference type="Proteomes" id="UP000325779"/>
    </source>
</evidence>
<accession>A0ABD7VJS8</accession>
<reference evidence="2 3" key="1">
    <citation type="submission" date="2019-09" db="EMBL/GenBank/DDBJ databases">
        <authorList>
            <person name="Chandra G."/>
            <person name="Truman W A."/>
        </authorList>
    </citation>
    <scope>NUCLEOTIDE SEQUENCE [LARGE SCALE GENOMIC DNA]</scope>
    <source>
        <strain evidence="2">PS732</strain>
    </source>
</reference>
<feature type="region of interest" description="Disordered" evidence="1">
    <location>
        <begin position="1"/>
        <end position="26"/>
    </location>
</feature>
<protein>
    <submittedName>
        <fullName evidence="2">Uncharacterized protein</fullName>
    </submittedName>
</protein>
<name>A0ABD7VJS8_PSEFL</name>
<proteinExistence type="predicted"/>
<evidence type="ECO:0000313" key="2">
    <source>
        <dbReference type="EMBL" id="VVP23350.1"/>
    </source>
</evidence>
<evidence type="ECO:0000256" key="1">
    <source>
        <dbReference type="SAM" id="MobiDB-lite"/>
    </source>
</evidence>
<dbReference type="AlphaFoldDB" id="A0ABD7VJS8"/>
<feature type="compositionally biased region" description="Polar residues" evidence="1">
    <location>
        <begin position="15"/>
        <end position="26"/>
    </location>
</feature>
<organism evidence="2 3">
    <name type="scientific">Pseudomonas fluorescens</name>
    <dbReference type="NCBI Taxonomy" id="294"/>
    <lineage>
        <taxon>Bacteria</taxon>
        <taxon>Pseudomonadati</taxon>
        <taxon>Pseudomonadota</taxon>
        <taxon>Gammaproteobacteria</taxon>
        <taxon>Pseudomonadales</taxon>
        <taxon>Pseudomonadaceae</taxon>
        <taxon>Pseudomonas</taxon>
    </lineage>
</organism>
<dbReference type="Proteomes" id="UP000325779">
    <property type="component" value="Unassembled WGS sequence"/>
</dbReference>
<gene>
    <name evidence="2" type="ORF">PS732_03995</name>
</gene>
<sequence>MYGNIAHLSDLTGAQGFSTSGRRQNSASVLVEMKNQSLRMSRSLVSGRKNVPSIAVITAITIGYHSP</sequence>
<dbReference type="EMBL" id="CABVIJ010000019">
    <property type="protein sequence ID" value="VVP23350.1"/>
    <property type="molecule type" value="Genomic_DNA"/>
</dbReference>
<comment type="caution">
    <text evidence="2">The sequence shown here is derived from an EMBL/GenBank/DDBJ whole genome shotgun (WGS) entry which is preliminary data.</text>
</comment>